<feature type="region of interest" description="Disordered" evidence="2">
    <location>
        <begin position="79"/>
        <end position="103"/>
    </location>
</feature>
<dbReference type="EMBL" id="NMQT01000102">
    <property type="protein sequence ID" value="OXM50334.1"/>
    <property type="molecule type" value="Genomic_DNA"/>
</dbReference>
<reference evidence="4 5" key="1">
    <citation type="submission" date="2017-07" db="EMBL/GenBank/DDBJ databases">
        <title>Amycolatopsis thailandensis Genome sequencing and assembly.</title>
        <authorList>
            <person name="Kaur N."/>
            <person name="Mayilraj S."/>
        </authorList>
    </citation>
    <scope>NUCLEOTIDE SEQUENCE [LARGE SCALE GENOMIC DNA]</scope>
    <source>
        <strain evidence="4 5">JCM 16380</strain>
    </source>
</reference>
<evidence type="ECO:0000313" key="4">
    <source>
        <dbReference type="EMBL" id="OXM50334.1"/>
    </source>
</evidence>
<dbReference type="PANTHER" id="PTHR42997:SF1">
    <property type="entry name" value="AP-4-A PHOSPHORYLASE"/>
    <property type="match status" value="1"/>
</dbReference>
<organism evidence="4 5">
    <name type="scientific">Amycolatopsis thailandensis</name>
    <dbReference type="NCBI Taxonomy" id="589330"/>
    <lineage>
        <taxon>Bacteria</taxon>
        <taxon>Bacillati</taxon>
        <taxon>Actinomycetota</taxon>
        <taxon>Actinomycetes</taxon>
        <taxon>Pseudonocardiales</taxon>
        <taxon>Pseudonocardiaceae</taxon>
        <taxon>Amycolatopsis</taxon>
    </lineage>
</organism>
<evidence type="ECO:0000259" key="3">
    <source>
        <dbReference type="PROSITE" id="PS51084"/>
    </source>
</evidence>
<name>A0A229RVF1_9PSEU</name>
<dbReference type="PROSITE" id="PS51084">
    <property type="entry name" value="HIT_2"/>
    <property type="match status" value="1"/>
</dbReference>
<comment type="caution">
    <text evidence="4">The sequence shown here is derived from an EMBL/GenBank/DDBJ whole genome shotgun (WGS) entry which is preliminary data.</text>
</comment>
<dbReference type="Proteomes" id="UP000215223">
    <property type="component" value="Unassembled WGS sequence"/>
</dbReference>
<gene>
    <name evidence="4" type="ORF">CFP71_28300</name>
</gene>
<protein>
    <submittedName>
        <fullName evidence="4">HIT family protein</fullName>
    </submittedName>
</protein>
<evidence type="ECO:0000256" key="2">
    <source>
        <dbReference type="SAM" id="MobiDB-lite"/>
    </source>
</evidence>
<sequence length="103" mass="11462">MGQLPRGPGHLNIVPKRHVESYIDLTTHENTELHTLSIQASRVLADRFHPDGYTIGINEGRAAGRTIDHLHLHLIPRHQGDVPDPRGGIRHVLPGPSPDKWLS</sequence>
<dbReference type="SUPFAM" id="SSF54197">
    <property type="entry name" value="HIT-like"/>
    <property type="match status" value="1"/>
</dbReference>
<keyword evidence="5" id="KW-1185">Reference proteome</keyword>
<dbReference type="Gene3D" id="3.30.428.10">
    <property type="entry name" value="HIT-like"/>
    <property type="match status" value="1"/>
</dbReference>
<dbReference type="GO" id="GO:0003824">
    <property type="term" value="F:catalytic activity"/>
    <property type="evidence" value="ECO:0007669"/>
    <property type="project" value="InterPro"/>
</dbReference>
<dbReference type="InterPro" id="IPR036265">
    <property type="entry name" value="HIT-like_sf"/>
</dbReference>
<dbReference type="PANTHER" id="PTHR42997">
    <property type="entry name" value="HIT FAMILY HYDROLASE"/>
    <property type="match status" value="1"/>
</dbReference>
<dbReference type="OrthoDB" id="9784774at2"/>
<dbReference type="Pfam" id="PF01230">
    <property type="entry name" value="HIT"/>
    <property type="match status" value="1"/>
</dbReference>
<proteinExistence type="predicted"/>
<dbReference type="AlphaFoldDB" id="A0A229RVF1"/>
<dbReference type="InterPro" id="IPR011146">
    <property type="entry name" value="HIT-like"/>
</dbReference>
<feature type="domain" description="HIT" evidence="3">
    <location>
        <begin position="1"/>
        <end position="84"/>
    </location>
</feature>
<feature type="short sequence motif" description="Histidine triad motif" evidence="1">
    <location>
        <begin position="69"/>
        <end position="73"/>
    </location>
</feature>
<dbReference type="InterPro" id="IPR052908">
    <property type="entry name" value="AP-4-A_phosphorylase"/>
</dbReference>
<evidence type="ECO:0000256" key="1">
    <source>
        <dbReference type="PROSITE-ProRule" id="PRU00464"/>
    </source>
</evidence>
<evidence type="ECO:0000313" key="5">
    <source>
        <dbReference type="Proteomes" id="UP000215223"/>
    </source>
</evidence>
<accession>A0A229RVF1</accession>